<keyword evidence="4" id="KW-0808">Transferase</keyword>
<feature type="repeat" description="ANK" evidence="2">
    <location>
        <begin position="99"/>
        <end position="131"/>
    </location>
</feature>
<gene>
    <name evidence="4" type="ORF">M0811_10153</name>
</gene>
<organism evidence="4 5">
    <name type="scientific">Anaeramoeba ignava</name>
    <name type="common">Anaerobic marine amoeba</name>
    <dbReference type="NCBI Taxonomy" id="1746090"/>
    <lineage>
        <taxon>Eukaryota</taxon>
        <taxon>Metamonada</taxon>
        <taxon>Anaeramoebidae</taxon>
        <taxon>Anaeramoeba</taxon>
    </lineage>
</organism>
<dbReference type="PRINTS" id="PR00109">
    <property type="entry name" value="TYRKINASE"/>
</dbReference>
<dbReference type="Gene3D" id="1.25.40.20">
    <property type="entry name" value="Ankyrin repeat-containing domain"/>
    <property type="match status" value="1"/>
</dbReference>
<feature type="repeat" description="ANK" evidence="2">
    <location>
        <begin position="32"/>
        <end position="64"/>
    </location>
</feature>
<dbReference type="InterPro" id="IPR011009">
    <property type="entry name" value="Kinase-like_dom_sf"/>
</dbReference>
<dbReference type="PROSITE" id="PS50011">
    <property type="entry name" value="PROTEIN_KINASE_DOM"/>
    <property type="match status" value="1"/>
</dbReference>
<dbReference type="PANTHER" id="PTHR44329">
    <property type="entry name" value="SERINE/THREONINE-PROTEIN KINASE TNNI3K-RELATED"/>
    <property type="match status" value="1"/>
</dbReference>
<dbReference type="OrthoDB" id="346907at2759"/>
<dbReference type="GO" id="GO:0005524">
    <property type="term" value="F:ATP binding"/>
    <property type="evidence" value="ECO:0007669"/>
    <property type="project" value="InterPro"/>
</dbReference>
<comment type="similarity">
    <text evidence="1">Belongs to the protein kinase superfamily. TKL Ser/Thr protein kinase family.</text>
</comment>
<sequence>MQNLINIILSHEAEKIPMILKSYQLDINSFFLDRTPLQFAIQDKHLGCIKVLLENGADPNLGNENYGFPLKMAVSNNFYEITNLLLEFGANVDQADQKNQETALHFAVFSSNERITKLLLSFGANPFLKDEFDETPIDLATDKVLAFLKDYSIKFIDYSPSLFDKFINPYQMDTKLNKREYSIDFPQLKEIQHIANGAFGSVFIAEYKDKYVAVKKFSNLHGYSLELFEREISVLCKCNHPNIIQIIGYHYPEEILQKNQTENKENDKNEEILKKSEIKYDPCIVLEYLPKGTLYEKLKNLKRKKVKLKHPIIVRYAKDIAEGMKYLHSLKFIHRDLKSSNILITEDNHLKIIDFGYSRYEAKEYDLDPLTFNTGTLNWMAPEILRKESKYTSKVDVYSYGLVLWEIVFRQVPYRVHLQSVRNYDLRNEVGYKKVRPQLPITKQAPQEIIDLIKKCWKQNPDSRPSFDEICKILSNIKF</sequence>
<name>A0A9Q0LF18_ANAIG</name>
<dbReference type="InterPro" id="IPR008271">
    <property type="entry name" value="Ser/Thr_kinase_AS"/>
</dbReference>
<dbReference type="PROSITE" id="PS50088">
    <property type="entry name" value="ANK_REPEAT"/>
    <property type="match status" value="3"/>
</dbReference>
<dbReference type="InterPro" id="IPR000719">
    <property type="entry name" value="Prot_kinase_dom"/>
</dbReference>
<keyword evidence="4" id="KW-0418">Kinase</keyword>
<feature type="domain" description="Protein kinase" evidence="3">
    <location>
        <begin position="188"/>
        <end position="479"/>
    </location>
</feature>
<keyword evidence="5" id="KW-1185">Reference proteome</keyword>
<dbReference type="PROSITE" id="PS00108">
    <property type="entry name" value="PROTEIN_KINASE_ST"/>
    <property type="match status" value="1"/>
</dbReference>
<dbReference type="SMART" id="SM00220">
    <property type="entry name" value="S_TKc"/>
    <property type="match status" value="1"/>
</dbReference>
<evidence type="ECO:0000313" key="5">
    <source>
        <dbReference type="Proteomes" id="UP001149090"/>
    </source>
</evidence>
<evidence type="ECO:0000313" key="4">
    <source>
        <dbReference type="EMBL" id="KAJ5071521.1"/>
    </source>
</evidence>
<dbReference type="PIRSF" id="PIRSF000654">
    <property type="entry name" value="Integrin-linked_kinase"/>
    <property type="match status" value="1"/>
</dbReference>
<dbReference type="SUPFAM" id="SSF56112">
    <property type="entry name" value="Protein kinase-like (PK-like)"/>
    <property type="match status" value="1"/>
</dbReference>
<protein>
    <submittedName>
        <fullName evidence="4">Mitogen-activated protein kinase kinase kinase</fullName>
    </submittedName>
</protein>
<keyword evidence="2" id="KW-0040">ANK repeat</keyword>
<dbReference type="Pfam" id="PF00069">
    <property type="entry name" value="Pkinase"/>
    <property type="match status" value="1"/>
</dbReference>
<dbReference type="InterPro" id="IPR051681">
    <property type="entry name" value="Ser/Thr_Kinases-Pseudokinases"/>
</dbReference>
<dbReference type="CDD" id="cd13999">
    <property type="entry name" value="STKc_MAP3K-like"/>
    <property type="match status" value="1"/>
</dbReference>
<dbReference type="EMBL" id="JAPDFW010000087">
    <property type="protein sequence ID" value="KAJ5071521.1"/>
    <property type="molecule type" value="Genomic_DNA"/>
</dbReference>
<feature type="repeat" description="ANK" evidence="2">
    <location>
        <begin position="65"/>
        <end position="97"/>
    </location>
</feature>
<dbReference type="GO" id="GO:0004674">
    <property type="term" value="F:protein serine/threonine kinase activity"/>
    <property type="evidence" value="ECO:0007669"/>
    <property type="project" value="TreeGrafter"/>
</dbReference>
<accession>A0A9Q0LF18</accession>
<dbReference type="SUPFAM" id="SSF48403">
    <property type="entry name" value="Ankyrin repeat"/>
    <property type="match status" value="1"/>
</dbReference>
<dbReference type="AlphaFoldDB" id="A0A9Q0LF18"/>
<dbReference type="InterPro" id="IPR002110">
    <property type="entry name" value="Ankyrin_rpt"/>
</dbReference>
<dbReference type="PROSITE" id="PS50297">
    <property type="entry name" value="ANK_REP_REGION"/>
    <property type="match status" value="2"/>
</dbReference>
<dbReference type="Proteomes" id="UP001149090">
    <property type="component" value="Unassembled WGS sequence"/>
</dbReference>
<evidence type="ECO:0000256" key="1">
    <source>
        <dbReference type="ARBA" id="ARBA00005843"/>
    </source>
</evidence>
<dbReference type="InterPro" id="IPR001245">
    <property type="entry name" value="Ser-Thr/Tyr_kinase_cat_dom"/>
</dbReference>
<dbReference type="OMA" id="PCIVLEY"/>
<comment type="caution">
    <text evidence="4">The sequence shown here is derived from an EMBL/GenBank/DDBJ whole genome shotgun (WGS) entry which is preliminary data.</text>
</comment>
<proteinExistence type="inferred from homology"/>
<dbReference type="Pfam" id="PF12796">
    <property type="entry name" value="Ank_2"/>
    <property type="match status" value="1"/>
</dbReference>
<reference evidence="4" key="1">
    <citation type="submission" date="2022-10" db="EMBL/GenBank/DDBJ databases">
        <title>Novel sulphate-reducing endosymbionts in the free-living metamonad Anaeramoeba.</title>
        <authorList>
            <person name="Jerlstrom-Hultqvist J."/>
            <person name="Cepicka I."/>
            <person name="Gallot-Lavallee L."/>
            <person name="Salas-Leiva D."/>
            <person name="Curtis B.A."/>
            <person name="Zahonova K."/>
            <person name="Pipaliya S."/>
            <person name="Dacks J."/>
            <person name="Roger A.J."/>
        </authorList>
    </citation>
    <scope>NUCLEOTIDE SEQUENCE</scope>
    <source>
        <strain evidence="4">BMAN</strain>
    </source>
</reference>
<dbReference type="Gene3D" id="1.10.510.10">
    <property type="entry name" value="Transferase(Phosphotransferase) domain 1"/>
    <property type="match status" value="1"/>
</dbReference>
<dbReference type="SMART" id="SM00248">
    <property type="entry name" value="ANK"/>
    <property type="match status" value="3"/>
</dbReference>
<evidence type="ECO:0000256" key="2">
    <source>
        <dbReference type="PROSITE-ProRule" id="PRU00023"/>
    </source>
</evidence>
<dbReference type="InterPro" id="IPR036770">
    <property type="entry name" value="Ankyrin_rpt-contain_sf"/>
</dbReference>
<evidence type="ECO:0000259" key="3">
    <source>
        <dbReference type="PROSITE" id="PS50011"/>
    </source>
</evidence>